<feature type="transmembrane region" description="Helical" evidence="9">
    <location>
        <begin position="296"/>
        <end position="317"/>
    </location>
</feature>
<evidence type="ECO:0000259" key="10">
    <source>
        <dbReference type="Pfam" id="PF01435"/>
    </source>
</evidence>
<gene>
    <name evidence="12" type="ORF">FYJ79_07625</name>
</gene>
<feature type="binding site" evidence="7">
    <location>
        <position position="282"/>
    </location>
    <ligand>
        <name>Zn(2+)</name>
        <dbReference type="ChEBI" id="CHEBI:29105"/>
        <note>catalytic</note>
    </ligand>
</feature>
<dbReference type="InterPro" id="IPR001915">
    <property type="entry name" value="Peptidase_M48"/>
</dbReference>
<dbReference type="EMBL" id="VUNM01000016">
    <property type="protein sequence ID" value="MST89438.1"/>
    <property type="molecule type" value="Genomic_DNA"/>
</dbReference>
<evidence type="ECO:0000256" key="4">
    <source>
        <dbReference type="ARBA" id="ARBA00022833"/>
    </source>
</evidence>
<name>A0A844FTW9_9FIRM</name>
<keyword evidence="9" id="KW-1133">Transmembrane helix</keyword>
<evidence type="ECO:0000256" key="5">
    <source>
        <dbReference type="ARBA" id="ARBA00023049"/>
    </source>
</evidence>
<feature type="transmembrane region" description="Helical" evidence="9">
    <location>
        <begin position="337"/>
        <end position="358"/>
    </location>
</feature>
<dbReference type="InterPro" id="IPR027057">
    <property type="entry name" value="CAXX_Prtase_1"/>
</dbReference>
<keyword evidence="1 8" id="KW-0645">Protease</keyword>
<keyword evidence="5 8" id="KW-0482">Metalloprotease</keyword>
<dbReference type="GO" id="GO:0004222">
    <property type="term" value="F:metalloendopeptidase activity"/>
    <property type="evidence" value="ECO:0007669"/>
    <property type="project" value="InterPro"/>
</dbReference>
<evidence type="ECO:0000259" key="11">
    <source>
        <dbReference type="Pfam" id="PF16491"/>
    </source>
</evidence>
<dbReference type="Pfam" id="PF16491">
    <property type="entry name" value="Peptidase_M48_N"/>
    <property type="match status" value="1"/>
</dbReference>
<feature type="active site" evidence="6">
    <location>
        <position position="283"/>
    </location>
</feature>
<evidence type="ECO:0000313" key="12">
    <source>
        <dbReference type="EMBL" id="MST89438.1"/>
    </source>
</evidence>
<evidence type="ECO:0000256" key="7">
    <source>
        <dbReference type="PIRSR" id="PIRSR627057-2"/>
    </source>
</evidence>
<feature type="transmembrane region" description="Helical" evidence="9">
    <location>
        <begin position="140"/>
        <end position="166"/>
    </location>
</feature>
<accession>A0A844FTW9</accession>
<proteinExistence type="inferred from homology"/>
<evidence type="ECO:0000256" key="9">
    <source>
        <dbReference type="SAM" id="Phobius"/>
    </source>
</evidence>
<keyword evidence="3 8" id="KW-0378">Hydrolase</keyword>
<dbReference type="PANTHER" id="PTHR10120">
    <property type="entry name" value="CAAX PRENYL PROTEASE 1"/>
    <property type="match status" value="1"/>
</dbReference>
<dbReference type="AlphaFoldDB" id="A0A844FTW9"/>
<feature type="transmembrane region" description="Helical" evidence="9">
    <location>
        <begin position="92"/>
        <end position="119"/>
    </location>
</feature>
<keyword evidence="4 7" id="KW-0862">Zinc</keyword>
<dbReference type="RefSeq" id="WP_154516369.1">
    <property type="nucleotide sequence ID" value="NZ_VUNM01000016.1"/>
</dbReference>
<comment type="caution">
    <text evidence="12">The sequence shown here is derived from an EMBL/GenBank/DDBJ whole genome shotgun (WGS) entry which is preliminary data.</text>
</comment>
<dbReference type="InterPro" id="IPR032456">
    <property type="entry name" value="Peptidase_M48_N"/>
</dbReference>
<dbReference type="GO" id="GO:0046872">
    <property type="term" value="F:metal ion binding"/>
    <property type="evidence" value="ECO:0007669"/>
    <property type="project" value="UniProtKB-KW"/>
</dbReference>
<feature type="domain" description="Peptidase M48" evidence="10">
    <location>
        <begin position="213"/>
        <end position="422"/>
    </location>
</feature>
<comment type="cofactor">
    <cofactor evidence="7 8">
        <name>Zn(2+)</name>
        <dbReference type="ChEBI" id="CHEBI:29105"/>
    </cofactor>
    <text evidence="7 8">Binds 1 zinc ion per subunit.</text>
</comment>
<evidence type="ECO:0000256" key="6">
    <source>
        <dbReference type="PIRSR" id="PIRSR627057-1"/>
    </source>
</evidence>
<evidence type="ECO:0000313" key="13">
    <source>
        <dbReference type="Proteomes" id="UP000442619"/>
    </source>
</evidence>
<feature type="transmembrane region" description="Helical" evidence="9">
    <location>
        <begin position="56"/>
        <end position="80"/>
    </location>
</feature>
<dbReference type="Gene3D" id="3.30.2010.10">
    <property type="entry name" value="Metalloproteases ('zincins'), catalytic domain"/>
    <property type="match status" value="1"/>
</dbReference>
<feature type="transmembrane region" description="Helical" evidence="9">
    <location>
        <begin position="6"/>
        <end position="26"/>
    </location>
</feature>
<feature type="binding site" evidence="7">
    <location>
        <position position="367"/>
    </location>
    <ligand>
        <name>Zn(2+)</name>
        <dbReference type="ChEBI" id="CHEBI:29105"/>
        <note>catalytic</note>
    </ligand>
</feature>
<dbReference type="GO" id="GO:0071586">
    <property type="term" value="P:CAAX-box protein processing"/>
    <property type="evidence" value="ECO:0007669"/>
    <property type="project" value="InterPro"/>
</dbReference>
<evidence type="ECO:0000256" key="8">
    <source>
        <dbReference type="RuleBase" id="RU003983"/>
    </source>
</evidence>
<keyword evidence="9" id="KW-0472">Membrane</keyword>
<organism evidence="12 13">
    <name type="scientific">Sharpea porci</name>
    <dbReference type="NCBI Taxonomy" id="2652286"/>
    <lineage>
        <taxon>Bacteria</taxon>
        <taxon>Bacillati</taxon>
        <taxon>Bacillota</taxon>
        <taxon>Erysipelotrichia</taxon>
        <taxon>Erysipelotrichales</taxon>
        <taxon>Coprobacillaceae</taxon>
        <taxon>Sharpea</taxon>
    </lineage>
</organism>
<sequence>MLLKTILIAIMVIHTFFDFILQYIAIKHRELPLPEEVADIYSPERFQKFKSYKKDYLIPSIIQNLLSLTINIIIIVSPFYHLMEILGKHNIYLIFIVTLLCTTLIEEVISLPFDYYSTFVIEEKYDKNKKTPLVFFKDECLGLVSNLVIMSVIILPITALVLHLIHHTTLTSFTLTNSIIFTLILALGIGVVMLLAMGLSYLVLNIQYKFTDLEDGELKDKINYLMRDSKKKVKHIKVYNESKKSTGKNAFLLKMLWYREFGIADNFITGNDEDELLAVLSHEIGHLKHKKTVYNYLNYLFIILLFIILIAILTHLPFFNTLYHYILESFNIQTLNILLVGEVIAILLKPIMLLISIFTNYVSRIEEYEADDNTVKEGYGEALIRTFKTLSSDELVDVNPAPIIEFLEFDHPGMYNRIHHIHQKMHSLSQQ</sequence>
<feature type="transmembrane region" description="Helical" evidence="9">
    <location>
        <begin position="178"/>
        <end position="204"/>
    </location>
</feature>
<keyword evidence="9" id="KW-0812">Transmembrane</keyword>
<keyword evidence="2 7" id="KW-0479">Metal-binding</keyword>
<reference evidence="12 13" key="1">
    <citation type="submission" date="2019-08" db="EMBL/GenBank/DDBJ databases">
        <title>In-depth cultivation of the pig gut microbiome towards novel bacterial diversity and tailored functional studies.</title>
        <authorList>
            <person name="Wylensek D."/>
            <person name="Hitch T.C.A."/>
            <person name="Clavel T."/>
        </authorList>
    </citation>
    <scope>NUCLEOTIDE SEQUENCE [LARGE SCALE GENOMIC DNA]</scope>
    <source>
        <strain evidence="12 13">CA-Schmier-601-WT-3</strain>
    </source>
</reference>
<feature type="domain" description="CAAX prenyl protease 1 N-terminal" evidence="11">
    <location>
        <begin position="22"/>
        <end position="183"/>
    </location>
</feature>
<comment type="similarity">
    <text evidence="8">Belongs to the peptidase M48 family.</text>
</comment>
<protein>
    <submittedName>
        <fullName evidence="12">M48 family metallopeptidase</fullName>
    </submittedName>
</protein>
<feature type="binding site" evidence="7">
    <location>
        <position position="286"/>
    </location>
    <ligand>
        <name>Zn(2+)</name>
        <dbReference type="ChEBI" id="CHEBI:29105"/>
        <note>catalytic</note>
    </ligand>
</feature>
<dbReference type="Proteomes" id="UP000442619">
    <property type="component" value="Unassembled WGS sequence"/>
</dbReference>
<feature type="active site" description="Proton donor" evidence="6">
    <location>
        <position position="371"/>
    </location>
</feature>
<dbReference type="Pfam" id="PF01435">
    <property type="entry name" value="Peptidase_M48"/>
    <property type="match status" value="1"/>
</dbReference>
<evidence type="ECO:0000256" key="1">
    <source>
        <dbReference type="ARBA" id="ARBA00022670"/>
    </source>
</evidence>
<dbReference type="CDD" id="cd07343">
    <property type="entry name" value="M48A_Zmpste24p_like"/>
    <property type="match status" value="1"/>
</dbReference>
<keyword evidence="13" id="KW-1185">Reference proteome</keyword>
<evidence type="ECO:0000256" key="2">
    <source>
        <dbReference type="ARBA" id="ARBA00022723"/>
    </source>
</evidence>
<evidence type="ECO:0000256" key="3">
    <source>
        <dbReference type="ARBA" id="ARBA00022801"/>
    </source>
</evidence>